<reference evidence="1" key="2">
    <citation type="submission" date="2023-01" db="EMBL/GenBank/DDBJ databases">
        <title>Draft genome sequence of Portibacter lacus strain NBRC 108769.</title>
        <authorList>
            <person name="Sun Q."/>
            <person name="Mori K."/>
        </authorList>
    </citation>
    <scope>NUCLEOTIDE SEQUENCE</scope>
    <source>
        <strain evidence="1">NBRC 108769</strain>
    </source>
</reference>
<name>A0AA37WC86_9BACT</name>
<protein>
    <recommendedName>
        <fullName evidence="3">DUF3822 family protein</fullName>
    </recommendedName>
</protein>
<organism evidence="1 2">
    <name type="scientific">Portibacter lacus</name>
    <dbReference type="NCBI Taxonomy" id="1099794"/>
    <lineage>
        <taxon>Bacteria</taxon>
        <taxon>Pseudomonadati</taxon>
        <taxon>Bacteroidota</taxon>
        <taxon>Saprospiria</taxon>
        <taxon>Saprospirales</taxon>
        <taxon>Haliscomenobacteraceae</taxon>
        <taxon>Portibacter</taxon>
    </lineage>
</organism>
<evidence type="ECO:0000313" key="2">
    <source>
        <dbReference type="Proteomes" id="UP001156666"/>
    </source>
</evidence>
<dbReference type="Pfam" id="PF12864">
    <property type="entry name" value="DUF3822"/>
    <property type="match status" value="1"/>
</dbReference>
<evidence type="ECO:0008006" key="3">
    <source>
        <dbReference type="Google" id="ProtNLM"/>
    </source>
</evidence>
<gene>
    <name evidence="1" type="ORF">GCM10007940_08860</name>
</gene>
<dbReference type="Gene3D" id="3.30.420.250">
    <property type="match status" value="1"/>
</dbReference>
<dbReference type="Gene3D" id="3.30.420.260">
    <property type="match status" value="1"/>
</dbReference>
<reference evidence="1" key="1">
    <citation type="journal article" date="2014" name="Int. J. Syst. Evol. Microbiol.">
        <title>Complete genome sequence of Corynebacterium casei LMG S-19264T (=DSM 44701T), isolated from a smear-ripened cheese.</title>
        <authorList>
            <consortium name="US DOE Joint Genome Institute (JGI-PGF)"/>
            <person name="Walter F."/>
            <person name="Albersmeier A."/>
            <person name="Kalinowski J."/>
            <person name="Ruckert C."/>
        </authorList>
    </citation>
    <scope>NUCLEOTIDE SEQUENCE</scope>
    <source>
        <strain evidence="1">NBRC 108769</strain>
    </source>
</reference>
<dbReference type="EMBL" id="BSOH01000005">
    <property type="protein sequence ID" value="GLR16271.1"/>
    <property type="molecule type" value="Genomic_DNA"/>
</dbReference>
<dbReference type="RefSeq" id="WP_235293072.1">
    <property type="nucleotide sequence ID" value="NZ_BSOH01000005.1"/>
</dbReference>
<sequence length="243" mass="27747">MLSVIFDSDSFFYAVSDINNNLKIAVKFQLEEDPITEIPRIIAEESLADHYYSAVNIFSRSSKFIFVPNAEYSYGTESTFIQNSFELTNDEVNVDLCSSERLNIIHAYPKAFQKAFHSLKSENNFRHVSLAFIEGISEDGIHISVTPYGTTILVRNNSLFVYYNQFQTETAEDSLYFVMLAFDQLGLDPERDKLFLDGTTDRKDELKELLKNYVVNISTAPGKFSNMSDSEDLMDLYLASICE</sequence>
<accession>A0AA37WC86</accession>
<comment type="caution">
    <text evidence="1">The sequence shown here is derived from an EMBL/GenBank/DDBJ whole genome shotgun (WGS) entry which is preliminary data.</text>
</comment>
<proteinExistence type="predicted"/>
<dbReference type="InterPro" id="IPR024213">
    <property type="entry name" value="DUF3822"/>
</dbReference>
<keyword evidence="2" id="KW-1185">Reference proteome</keyword>
<evidence type="ECO:0000313" key="1">
    <source>
        <dbReference type="EMBL" id="GLR16271.1"/>
    </source>
</evidence>
<dbReference type="Proteomes" id="UP001156666">
    <property type="component" value="Unassembled WGS sequence"/>
</dbReference>
<dbReference type="AlphaFoldDB" id="A0AA37WC86"/>
<dbReference type="CDD" id="cd24013">
    <property type="entry name" value="ASKHA_ATPase_BT3980-like"/>
    <property type="match status" value="1"/>
</dbReference>